<evidence type="ECO:0000256" key="5">
    <source>
        <dbReference type="ARBA" id="ARBA00022840"/>
    </source>
</evidence>
<keyword evidence="4" id="KW-0547">Nucleotide-binding</keyword>
<organism evidence="14">
    <name type="scientific">Pseudomonas sp. 13.2</name>
    <dbReference type="NCBI Taxonomy" id="3144665"/>
    <lineage>
        <taxon>Bacteria</taxon>
        <taxon>Pseudomonadati</taxon>
        <taxon>Pseudomonadota</taxon>
        <taxon>Gammaproteobacteria</taxon>
        <taxon>Pseudomonadales</taxon>
        <taxon>Pseudomonadaceae</taxon>
        <taxon>Pseudomonas</taxon>
    </lineage>
</organism>
<keyword evidence="8" id="KW-0051">Antiviral defense</keyword>
<dbReference type="InterPro" id="IPR047805">
    <property type="entry name" value="GAMP_synthase"/>
</dbReference>
<evidence type="ECO:0000256" key="3">
    <source>
        <dbReference type="ARBA" id="ARBA00022723"/>
    </source>
</evidence>
<dbReference type="GO" id="GO:0140701">
    <property type="term" value="F:3',3'-cyclic GMP-AMP synthase activity"/>
    <property type="evidence" value="ECO:0007669"/>
    <property type="project" value="InterPro"/>
</dbReference>
<evidence type="ECO:0000256" key="4">
    <source>
        <dbReference type="ARBA" id="ARBA00022741"/>
    </source>
</evidence>
<evidence type="ECO:0000256" key="9">
    <source>
        <dbReference type="ARBA" id="ARBA00023134"/>
    </source>
</evidence>
<evidence type="ECO:0000256" key="8">
    <source>
        <dbReference type="ARBA" id="ARBA00023118"/>
    </source>
</evidence>
<reference evidence="14" key="1">
    <citation type="journal article" date="2019" name="Microbiol. Resour. Announc.">
        <title>Draft Genome Sequences of Five Environmental Bacterial Isolates That Degrade Polyethylene Terephthalate Plastic.</title>
        <authorList>
            <person name="Leon-Zayas R."/>
            <person name="Roberts C."/>
            <person name="Vague M."/>
            <person name="Mellies J.L."/>
        </authorList>
    </citation>
    <scope>NUCLEOTIDE SEQUENCE</scope>
    <source>
        <strain evidence="14">13.2</strain>
    </source>
</reference>
<keyword evidence="7" id="KW-0546">Nucleotide metabolism</keyword>
<accession>A0AAU7BDV8</accession>
<evidence type="ECO:0000313" key="14">
    <source>
        <dbReference type="EMBL" id="XBG30663.1"/>
    </source>
</evidence>
<evidence type="ECO:0000256" key="10">
    <source>
        <dbReference type="ARBA" id="ARBA00044145"/>
    </source>
</evidence>
<dbReference type="InterPro" id="IPR048445">
    <property type="entry name" value="DncV-like_NTFase"/>
</dbReference>
<dbReference type="Pfam" id="PF21654">
    <property type="entry name" value="DncV-like_NTFase"/>
    <property type="match status" value="1"/>
</dbReference>
<dbReference type="GO" id="GO:0009117">
    <property type="term" value="P:nucleotide metabolic process"/>
    <property type="evidence" value="ECO:0007669"/>
    <property type="project" value="UniProtKB-KW"/>
</dbReference>
<reference evidence="14" key="2">
    <citation type="submission" date="2024-05" db="EMBL/GenBank/DDBJ databases">
        <authorList>
            <person name="Mellies J."/>
            <person name="Newton I."/>
        </authorList>
    </citation>
    <scope>NUCLEOTIDE SEQUENCE</scope>
    <source>
        <strain evidence="14">13.2</strain>
    </source>
</reference>
<dbReference type="NCBIfam" id="NF041078">
    <property type="entry name" value="cGAS"/>
    <property type="match status" value="1"/>
</dbReference>
<keyword evidence="3" id="KW-0479">Metal-binding</keyword>
<dbReference type="EMBL" id="CP157179">
    <property type="protein sequence ID" value="XBG30663.1"/>
    <property type="molecule type" value="Genomic_DNA"/>
</dbReference>
<evidence type="ECO:0000259" key="12">
    <source>
        <dbReference type="Pfam" id="PF21654"/>
    </source>
</evidence>
<name>A0AAU7BDV8_9PSED</name>
<keyword evidence="5" id="KW-0067">ATP-binding</keyword>
<gene>
    <name evidence="14" type="ORF">ABH853_18785</name>
</gene>
<dbReference type="GO" id="GO:0051607">
    <property type="term" value="P:defense response to virus"/>
    <property type="evidence" value="ECO:0007669"/>
    <property type="project" value="UniProtKB-KW"/>
</dbReference>
<evidence type="ECO:0000256" key="11">
    <source>
        <dbReference type="ARBA" id="ARBA00048304"/>
    </source>
</evidence>
<keyword evidence="6" id="KW-0460">Magnesium</keyword>
<evidence type="ECO:0000256" key="7">
    <source>
        <dbReference type="ARBA" id="ARBA00023080"/>
    </source>
</evidence>
<protein>
    <recommendedName>
        <fullName evidence="10">Cyclic GMP-AMP synthase</fullName>
    </recommendedName>
</protein>
<sequence>MLNLTKLFFSSADDAVFSDNIAPTEEQRDFLTQCRTKIREYLKPAIANATVAILGMEKRVEPRFRTQGSWSYKTCIQPAQPELQEIDLDYGVYLPVDVWQDNGPPAAMAKKYFDLVETLLQVLCAQEGWKLVTGTAAKDTCIRIDACSWAHIDIPLYAAPIDEFNKVIERTVALSTERRAMVLDGVSSNEAFLEVAKAKAQTWDDLDTIMLASRSGLWRASDPEDVAKWIRDQVARFGDLGNQFLRVCRYAKAWRDFHWKSGGPTSISLMIAIAQNFEGKRGRDDIAFENAATALSTALNTEIREPGIDDGAEDFNRLKQDEREHASSKAENLALALKRARGCQEYQKHQALQITSGQLGNRVPATTSLIDVESATEIVRSTAPAVVPAPRVPNTSAG</sequence>
<keyword evidence="9" id="KW-0342">GTP-binding</keyword>
<feature type="domain" description="Cyclic GMP-AMP synthase C-terminal" evidence="13">
    <location>
        <begin position="241"/>
        <end position="367"/>
    </location>
</feature>
<comment type="catalytic activity">
    <reaction evidence="11">
        <text>GTP + ATP = 3',3'-cGAMP + 2 diphosphate</text>
        <dbReference type="Rhea" id="RHEA:35647"/>
        <dbReference type="ChEBI" id="CHEBI:30616"/>
        <dbReference type="ChEBI" id="CHEBI:33019"/>
        <dbReference type="ChEBI" id="CHEBI:37565"/>
        <dbReference type="ChEBI" id="CHEBI:71501"/>
    </reaction>
    <physiologicalReaction direction="left-to-right" evidence="11">
        <dbReference type="Rhea" id="RHEA:35648"/>
    </physiologicalReaction>
</comment>
<proteinExistence type="predicted"/>
<keyword evidence="1" id="KW-0808">Transferase</keyword>
<dbReference type="Pfam" id="PF21713">
    <property type="entry name" value="DncV_C"/>
    <property type="match status" value="1"/>
</dbReference>
<evidence type="ECO:0000256" key="2">
    <source>
        <dbReference type="ARBA" id="ARBA00022695"/>
    </source>
</evidence>
<evidence type="ECO:0000256" key="1">
    <source>
        <dbReference type="ARBA" id="ARBA00022679"/>
    </source>
</evidence>
<evidence type="ECO:0000259" key="13">
    <source>
        <dbReference type="Pfam" id="PF21713"/>
    </source>
</evidence>
<dbReference type="AlphaFoldDB" id="A0AAU7BDV8"/>
<dbReference type="GO" id="GO:0005524">
    <property type="term" value="F:ATP binding"/>
    <property type="evidence" value="ECO:0007669"/>
    <property type="project" value="UniProtKB-KW"/>
</dbReference>
<feature type="domain" description="Cyclic GMP-AMP synthase DncV-like nucleotidyltransferase" evidence="12">
    <location>
        <begin position="62"/>
        <end position="157"/>
    </location>
</feature>
<dbReference type="GO" id="GO:0046872">
    <property type="term" value="F:metal ion binding"/>
    <property type="evidence" value="ECO:0007669"/>
    <property type="project" value="UniProtKB-KW"/>
</dbReference>
<dbReference type="InterPro" id="IPR048446">
    <property type="entry name" value="DncV_C"/>
</dbReference>
<evidence type="ECO:0000256" key="6">
    <source>
        <dbReference type="ARBA" id="ARBA00022842"/>
    </source>
</evidence>
<keyword evidence="2" id="KW-0548">Nucleotidyltransferase</keyword>
<dbReference type="GO" id="GO:0005525">
    <property type="term" value="F:GTP binding"/>
    <property type="evidence" value="ECO:0007669"/>
    <property type="project" value="UniProtKB-KW"/>
</dbReference>